<dbReference type="InterPro" id="IPR045690">
    <property type="entry name" value="DUF6055"/>
</dbReference>
<name>A0A6A6SY00_9PLEO</name>
<evidence type="ECO:0008006" key="3">
    <source>
        <dbReference type="Google" id="ProtNLM"/>
    </source>
</evidence>
<gene>
    <name evidence="1" type="ORF">K491DRAFT_580064</name>
</gene>
<reference evidence="1" key="1">
    <citation type="journal article" date="2020" name="Stud. Mycol.">
        <title>101 Dothideomycetes genomes: a test case for predicting lifestyles and emergence of pathogens.</title>
        <authorList>
            <person name="Haridas S."/>
            <person name="Albert R."/>
            <person name="Binder M."/>
            <person name="Bloem J."/>
            <person name="Labutti K."/>
            <person name="Salamov A."/>
            <person name="Andreopoulos B."/>
            <person name="Baker S."/>
            <person name="Barry K."/>
            <person name="Bills G."/>
            <person name="Bluhm B."/>
            <person name="Cannon C."/>
            <person name="Castanera R."/>
            <person name="Culley D."/>
            <person name="Daum C."/>
            <person name="Ezra D."/>
            <person name="Gonzalez J."/>
            <person name="Henrissat B."/>
            <person name="Kuo A."/>
            <person name="Liang C."/>
            <person name="Lipzen A."/>
            <person name="Lutzoni F."/>
            <person name="Magnuson J."/>
            <person name="Mondo S."/>
            <person name="Nolan M."/>
            <person name="Ohm R."/>
            <person name="Pangilinan J."/>
            <person name="Park H.-J."/>
            <person name="Ramirez L."/>
            <person name="Alfaro M."/>
            <person name="Sun H."/>
            <person name="Tritt A."/>
            <person name="Yoshinaga Y."/>
            <person name="Zwiers L.-H."/>
            <person name="Turgeon B."/>
            <person name="Goodwin S."/>
            <person name="Spatafora J."/>
            <person name="Crous P."/>
            <person name="Grigoriev I."/>
        </authorList>
    </citation>
    <scope>NUCLEOTIDE SEQUENCE</scope>
    <source>
        <strain evidence="1">CBS 122681</strain>
    </source>
</reference>
<feature type="non-terminal residue" evidence="1">
    <location>
        <position position="1"/>
    </location>
</feature>
<organism evidence="1 2">
    <name type="scientific">Lophiostoma macrostomum CBS 122681</name>
    <dbReference type="NCBI Taxonomy" id="1314788"/>
    <lineage>
        <taxon>Eukaryota</taxon>
        <taxon>Fungi</taxon>
        <taxon>Dikarya</taxon>
        <taxon>Ascomycota</taxon>
        <taxon>Pezizomycotina</taxon>
        <taxon>Dothideomycetes</taxon>
        <taxon>Pleosporomycetidae</taxon>
        <taxon>Pleosporales</taxon>
        <taxon>Lophiostomataceae</taxon>
        <taxon>Lophiostoma</taxon>
    </lineage>
</organism>
<dbReference type="OrthoDB" id="5319191at2759"/>
<evidence type="ECO:0000313" key="2">
    <source>
        <dbReference type="Proteomes" id="UP000799324"/>
    </source>
</evidence>
<feature type="non-terminal residue" evidence="1">
    <location>
        <position position="407"/>
    </location>
</feature>
<dbReference type="AlphaFoldDB" id="A0A6A6SY00"/>
<dbReference type="EMBL" id="MU004428">
    <property type="protein sequence ID" value="KAF2651368.1"/>
    <property type="molecule type" value="Genomic_DNA"/>
</dbReference>
<dbReference type="Pfam" id="PF19527">
    <property type="entry name" value="DUF6055"/>
    <property type="match status" value="1"/>
</dbReference>
<accession>A0A6A6SY00</accession>
<protein>
    <recommendedName>
        <fullName evidence="3">Dockerin type 1</fullName>
    </recommendedName>
</protein>
<evidence type="ECO:0000313" key="1">
    <source>
        <dbReference type="EMBL" id="KAF2651368.1"/>
    </source>
</evidence>
<dbReference type="SUPFAM" id="SSF55486">
    <property type="entry name" value="Metalloproteases ('zincins'), catalytic domain"/>
    <property type="match status" value="1"/>
</dbReference>
<proteinExistence type="predicted"/>
<sequence>APPAQFTANPSIGSGSGSYKDSAHFRAYNVSSGNVDQTLKIMEAAYSCFVDTIGWCTPGLSYKDTSNAGPWYKMNIYQVADGSMPGAAAQTWTDSNAGLPYLKVVDKYVTTPGVIVHEFGHAMTYSEKNWIDQTRTGAWWETIANFIADSYIATDTCAAAKSAANLPSGDSLWDKKVISDSFQVLVDGTSGSGNYYQAWPFLVYITNNPDAYAGLGKFALLDMIRKYKINSNETPLHSLERNVAAAGGPSVQKIVGRYWARMAYVDIGHAKAAAMFNSQRKSLNYANLDSNGGGKYTVKSARTPRYMGANIIPLKTTGTSVSVAITLSGGASGNYTATLVVKSSGSGGSVTYTDVVNGSGSVTVGSGDEVSLVVANTPALVQYDPFSIPADLNRGLAYSVQFTGATV</sequence>
<dbReference type="Proteomes" id="UP000799324">
    <property type="component" value="Unassembled WGS sequence"/>
</dbReference>
<keyword evidence="2" id="KW-1185">Reference proteome</keyword>